<reference evidence="1" key="1">
    <citation type="submission" date="2018-05" db="EMBL/GenBank/DDBJ databases">
        <authorList>
            <person name="Lanie J.A."/>
            <person name="Ng W.-L."/>
            <person name="Kazmierczak K.M."/>
            <person name="Andrzejewski T.M."/>
            <person name="Davidsen T.M."/>
            <person name="Wayne K.J."/>
            <person name="Tettelin H."/>
            <person name="Glass J.I."/>
            <person name="Rusch D."/>
            <person name="Podicherti R."/>
            <person name="Tsui H.-C.T."/>
            <person name="Winkler M.E."/>
        </authorList>
    </citation>
    <scope>NUCLEOTIDE SEQUENCE</scope>
</reference>
<accession>A0A382QMV5</accession>
<evidence type="ECO:0000313" key="1">
    <source>
        <dbReference type="EMBL" id="SVC86220.1"/>
    </source>
</evidence>
<organism evidence="1">
    <name type="scientific">marine metagenome</name>
    <dbReference type="NCBI Taxonomy" id="408172"/>
    <lineage>
        <taxon>unclassified sequences</taxon>
        <taxon>metagenomes</taxon>
        <taxon>ecological metagenomes</taxon>
    </lineage>
</organism>
<sequence length="46" mass="4666">MVLAGIPFLISMSNLGSLGSLRGSGDGLNEAHSSVLVSVLVPARNE</sequence>
<gene>
    <name evidence="1" type="ORF">METZ01_LOCUS339074</name>
</gene>
<dbReference type="AlphaFoldDB" id="A0A382QMV5"/>
<protein>
    <submittedName>
        <fullName evidence="1">Uncharacterized protein</fullName>
    </submittedName>
</protein>
<feature type="non-terminal residue" evidence="1">
    <location>
        <position position="46"/>
    </location>
</feature>
<dbReference type="EMBL" id="UINC01115300">
    <property type="protein sequence ID" value="SVC86220.1"/>
    <property type="molecule type" value="Genomic_DNA"/>
</dbReference>
<name>A0A382QMV5_9ZZZZ</name>
<proteinExistence type="predicted"/>